<gene>
    <name evidence="1" type="ORF">FIBSPDRAFT_873650</name>
</gene>
<name>A0A165Y9Q6_9AGAM</name>
<dbReference type="Proteomes" id="UP000076532">
    <property type="component" value="Unassembled WGS sequence"/>
</dbReference>
<accession>A0A165Y9Q6</accession>
<reference evidence="1 2" key="1">
    <citation type="journal article" date="2016" name="Mol. Biol. Evol.">
        <title>Comparative Genomics of Early-Diverging Mushroom-Forming Fungi Provides Insights into the Origins of Lignocellulose Decay Capabilities.</title>
        <authorList>
            <person name="Nagy L.G."/>
            <person name="Riley R."/>
            <person name="Tritt A."/>
            <person name="Adam C."/>
            <person name="Daum C."/>
            <person name="Floudas D."/>
            <person name="Sun H."/>
            <person name="Yadav J.S."/>
            <person name="Pangilinan J."/>
            <person name="Larsson K.H."/>
            <person name="Matsuura K."/>
            <person name="Barry K."/>
            <person name="Labutti K."/>
            <person name="Kuo R."/>
            <person name="Ohm R.A."/>
            <person name="Bhattacharya S.S."/>
            <person name="Shirouzu T."/>
            <person name="Yoshinaga Y."/>
            <person name="Martin F.M."/>
            <person name="Grigoriev I.V."/>
            <person name="Hibbett D.S."/>
        </authorList>
    </citation>
    <scope>NUCLEOTIDE SEQUENCE [LARGE SCALE GENOMIC DNA]</scope>
    <source>
        <strain evidence="1 2">CBS 109695</strain>
    </source>
</reference>
<organism evidence="1 2">
    <name type="scientific">Athelia psychrophila</name>
    <dbReference type="NCBI Taxonomy" id="1759441"/>
    <lineage>
        <taxon>Eukaryota</taxon>
        <taxon>Fungi</taxon>
        <taxon>Dikarya</taxon>
        <taxon>Basidiomycota</taxon>
        <taxon>Agaricomycotina</taxon>
        <taxon>Agaricomycetes</taxon>
        <taxon>Agaricomycetidae</taxon>
        <taxon>Atheliales</taxon>
        <taxon>Atheliaceae</taxon>
        <taxon>Athelia</taxon>
    </lineage>
</organism>
<keyword evidence="2" id="KW-1185">Reference proteome</keyword>
<proteinExistence type="predicted"/>
<dbReference type="EMBL" id="KV417702">
    <property type="protein sequence ID" value="KZP09345.1"/>
    <property type="molecule type" value="Genomic_DNA"/>
</dbReference>
<dbReference type="AlphaFoldDB" id="A0A165Y9Q6"/>
<protein>
    <submittedName>
        <fullName evidence="1">Uncharacterized protein</fullName>
    </submittedName>
</protein>
<sequence length="51" mass="5548">MESDMEMLARTGRNAVEGVDSVDATNASRKSAEFVAALHPCRLSSLSLYLF</sequence>
<evidence type="ECO:0000313" key="1">
    <source>
        <dbReference type="EMBL" id="KZP09345.1"/>
    </source>
</evidence>
<evidence type="ECO:0000313" key="2">
    <source>
        <dbReference type="Proteomes" id="UP000076532"/>
    </source>
</evidence>